<name>A0A830DFB2_9LAMI</name>
<comment type="caution">
    <text evidence="1">The sequence shown here is derived from an EMBL/GenBank/DDBJ whole genome shotgun (WGS) entry which is preliminary data.</text>
</comment>
<dbReference type="OrthoDB" id="1711336at2759"/>
<organism evidence="1 2">
    <name type="scientific">Phtheirospermum japonicum</name>
    <dbReference type="NCBI Taxonomy" id="374723"/>
    <lineage>
        <taxon>Eukaryota</taxon>
        <taxon>Viridiplantae</taxon>
        <taxon>Streptophyta</taxon>
        <taxon>Embryophyta</taxon>
        <taxon>Tracheophyta</taxon>
        <taxon>Spermatophyta</taxon>
        <taxon>Magnoliopsida</taxon>
        <taxon>eudicotyledons</taxon>
        <taxon>Gunneridae</taxon>
        <taxon>Pentapetalae</taxon>
        <taxon>asterids</taxon>
        <taxon>lamiids</taxon>
        <taxon>Lamiales</taxon>
        <taxon>Orobanchaceae</taxon>
        <taxon>Orobanchaceae incertae sedis</taxon>
        <taxon>Phtheirospermum</taxon>
    </lineage>
</organism>
<sequence>MLKQTRCVCIWGNILCLISKRAYTEKERRASAPFVYERAVREFEEANANEIKKATDFTLVHESLAGECDFSPGDGHKITMLAPECVIKAENECPTMKQVFRSLRKLEVVKQHADYVDQVKNDWNFIYISFYGLLPICADFILCRGCKIVTFIVSYENYPSYK</sequence>
<proteinExistence type="predicted"/>
<accession>A0A830DFB2</accession>
<keyword evidence="2" id="KW-1185">Reference proteome</keyword>
<gene>
    <name evidence="1" type="ORF">PHJA_002856600</name>
</gene>
<dbReference type="EMBL" id="BMAC01001399">
    <property type="protein sequence ID" value="GFQ07125.1"/>
    <property type="molecule type" value="Genomic_DNA"/>
</dbReference>
<dbReference type="AlphaFoldDB" id="A0A830DFB2"/>
<evidence type="ECO:0000313" key="2">
    <source>
        <dbReference type="Proteomes" id="UP000653305"/>
    </source>
</evidence>
<evidence type="ECO:0000313" key="1">
    <source>
        <dbReference type="EMBL" id="GFQ07125.1"/>
    </source>
</evidence>
<dbReference type="Proteomes" id="UP000653305">
    <property type="component" value="Unassembled WGS sequence"/>
</dbReference>
<protein>
    <submittedName>
        <fullName evidence="1">Uncharacterized protein</fullName>
    </submittedName>
</protein>
<reference evidence="1" key="1">
    <citation type="submission" date="2020-07" db="EMBL/GenBank/DDBJ databases">
        <title>Ethylene signaling mediates host invasion by parasitic plants.</title>
        <authorList>
            <person name="Yoshida S."/>
        </authorList>
    </citation>
    <scope>NUCLEOTIDE SEQUENCE</scope>
    <source>
        <strain evidence="1">Okayama</strain>
    </source>
</reference>